<dbReference type="InterPro" id="IPR046450">
    <property type="entry name" value="PA_dom_sf"/>
</dbReference>
<keyword evidence="4 7" id="KW-0732">Signal</keyword>
<dbReference type="SUPFAM" id="SSF53187">
    <property type="entry name" value="Zn-dependent exopeptidases"/>
    <property type="match status" value="1"/>
</dbReference>
<dbReference type="RefSeq" id="WP_093556898.1">
    <property type="nucleotide sequence ID" value="NZ_FPBO01000016.1"/>
</dbReference>
<evidence type="ECO:0000313" key="9">
    <source>
        <dbReference type="EMBL" id="SFU96007.1"/>
    </source>
</evidence>
<keyword evidence="5" id="KW-0378">Hydrolase</keyword>
<feature type="signal peptide" evidence="7">
    <location>
        <begin position="1"/>
        <end position="21"/>
    </location>
</feature>
<accession>A0A1I7KEZ9</accession>
<dbReference type="Gene3D" id="3.40.630.10">
    <property type="entry name" value="Zn peptidases"/>
    <property type="match status" value="2"/>
</dbReference>
<proteinExistence type="predicted"/>
<keyword evidence="3" id="KW-0479">Metal-binding</keyword>
<organism evidence="9 10">
    <name type="scientific">Pseudoduganella namucuonensis</name>
    <dbReference type="NCBI Taxonomy" id="1035707"/>
    <lineage>
        <taxon>Bacteria</taxon>
        <taxon>Pseudomonadati</taxon>
        <taxon>Pseudomonadota</taxon>
        <taxon>Betaproteobacteria</taxon>
        <taxon>Burkholderiales</taxon>
        <taxon>Oxalobacteraceae</taxon>
        <taxon>Telluria group</taxon>
        <taxon>Pseudoduganella</taxon>
    </lineage>
</organism>
<evidence type="ECO:0000256" key="3">
    <source>
        <dbReference type="ARBA" id="ARBA00022723"/>
    </source>
</evidence>
<dbReference type="EMBL" id="FPBO01000016">
    <property type="protein sequence ID" value="SFU96007.1"/>
    <property type="molecule type" value="Genomic_DNA"/>
</dbReference>
<evidence type="ECO:0000256" key="2">
    <source>
        <dbReference type="ARBA" id="ARBA00022670"/>
    </source>
</evidence>
<keyword evidence="2" id="KW-0645">Protease</keyword>
<gene>
    <name evidence="9" type="ORF">SAMN05216552_1016127</name>
</gene>
<dbReference type="PANTHER" id="PTHR12147:SF56">
    <property type="entry name" value="AMINOPEPTIDASE YDR415C-RELATED"/>
    <property type="match status" value="1"/>
</dbReference>
<dbReference type="Proteomes" id="UP000199391">
    <property type="component" value="Unassembled WGS sequence"/>
</dbReference>
<name>A0A1I7KEZ9_9BURK</name>
<feature type="domain" description="Peptidase M28" evidence="8">
    <location>
        <begin position="304"/>
        <end position="523"/>
    </location>
</feature>
<evidence type="ECO:0000259" key="8">
    <source>
        <dbReference type="Pfam" id="PF04389"/>
    </source>
</evidence>
<dbReference type="STRING" id="1035707.SAMN05216552_1016127"/>
<dbReference type="InterPro" id="IPR007484">
    <property type="entry name" value="Peptidase_M28"/>
</dbReference>
<dbReference type="InterPro" id="IPR045175">
    <property type="entry name" value="M28_fam"/>
</dbReference>
<evidence type="ECO:0000313" key="10">
    <source>
        <dbReference type="Proteomes" id="UP000199391"/>
    </source>
</evidence>
<sequence length="552" mass="60685">MAVFRPSLLPILALAASQASAQAPAAALGAISEQGLLGHIRTLASDEFEGRSPGSAGEEKTVAYLEQQFRKLGLKPGNPDGTYVQQVPMRGLTPTPAFSYQIGGKTVPLRFPDDYVAHSTAPRTSVQVADSEIVFVGYGVVAPEYGWDDYKGMDVRGKTLLMLINDPAIPDPRDPAQLDKSMFKGAAMTYYGRWTYKYEIAARLGAAAAIIVHETKPAAYPYEVVKTGGTGENFSLLRDGPDPDAPTIPGWIHLDRAKDMIAAAGHDFDMLKQAALKKDFRPVSLKATAAFQVENVARTVRSRNVVAMIEGSDPKLKHEYVVYTAHWDHFGIDEKLPGPRGKQIYHGALDNASGTGALLELAKAYKALPKAPKRSIVFIATTAEERGLLGAKYYARNPLYPLERTLANINIDGVNAWGRTAQIENVTSGHSTLDELLEKYAKKQGRRMEPDSRPELGSFYRADQLEFARVGVPVLYTKARSNYIGKPAGYAREVVDHYVAHDYHKVSDDVRGDWDFSGGVQDIQLLFQVGYDVAQGKTWPQWKPASEFKRRP</sequence>
<dbReference type="GO" id="GO:0004177">
    <property type="term" value="F:aminopeptidase activity"/>
    <property type="evidence" value="ECO:0007669"/>
    <property type="project" value="UniProtKB-KW"/>
</dbReference>
<keyword evidence="9" id="KW-0121">Carboxypeptidase</keyword>
<dbReference type="GO" id="GO:0046872">
    <property type="term" value="F:metal ion binding"/>
    <property type="evidence" value="ECO:0007669"/>
    <property type="project" value="UniProtKB-KW"/>
</dbReference>
<dbReference type="GO" id="GO:0004180">
    <property type="term" value="F:carboxypeptidase activity"/>
    <property type="evidence" value="ECO:0007669"/>
    <property type="project" value="UniProtKB-KW"/>
</dbReference>
<dbReference type="GO" id="GO:0008235">
    <property type="term" value="F:metalloexopeptidase activity"/>
    <property type="evidence" value="ECO:0007669"/>
    <property type="project" value="InterPro"/>
</dbReference>
<dbReference type="Pfam" id="PF04389">
    <property type="entry name" value="Peptidase_M28"/>
    <property type="match status" value="1"/>
</dbReference>
<evidence type="ECO:0000256" key="1">
    <source>
        <dbReference type="ARBA" id="ARBA00022438"/>
    </source>
</evidence>
<keyword evidence="1" id="KW-0031">Aminopeptidase</keyword>
<evidence type="ECO:0000256" key="5">
    <source>
        <dbReference type="ARBA" id="ARBA00022801"/>
    </source>
</evidence>
<dbReference type="SUPFAM" id="SSF52025">
    <property type="entry name" value="PA domain"/>
    <property type="match status" value="1"/>
</dbReference>
<protein>
    <submittedName>
        <fullName evidence="9">Zn-dependent amino-or carboxypeptidase, M28 family</fullName>
    </submittedName>
</protein>
<dbReference type="AlphaFoldDB" id="A0A1I7KEZ9"/>
<feature type="chain" id="PRO_5011625291" evidence="7">
    <location>
        <begin position="22"/>
        <end position="552"/>
    </location>
</feature>
<reference evidence="10" key="1">
    <citation type="submission" date="2016-10" db="EMBL/GenBank/DDBJ databases">
        <authorList>
            <person name="Varghese N."/>
            <person name="Submissions S."/>
        </authorList>
    </citation>
    <scope>NUCLEOTIDE SEQUENCE [LARGE SCALE GENOMIC DNA]</scope>
    <source>
        <strain evidence="10">CGMCC 1.11014</strain>
    </source>
</reference>
<dbReference type="PANTHER" id="PTHR12147">
    <property type="entry name" value="METALLOPEPTIDASE M28 FAMILY MEMBER"/>
    <property type="match status" value="1"/>
</dbReference>
<evidence type="ECO:0000256" key="7">
    <source>
        <dbReference type="SAM" id="SignalP"/>
    </source>
</evidence>
<dbReference type="GO" id="GO:0006508">
    <property type="term" value="P:proteolysis"/>
    <property type="evidence" value="ECO:0007669"/>
    <property type="project" value="UniProtKB-KW"/>
</dbReference>
<evidence type="ECO:0000256" key="6">
    <source>
        <dbReference type="ARBA" id="ARBA00022833"/>
    </source>
</evidence>
<keyword evidence="6" id="KW-0862">Zinc</keyword>
<dbReference type="OrthoDB" id="9778250at2"/>
<keyword evidence="10" id="KW-1185">Reference proteome</keyword>
<evidence type="ECO:0000256" key="4">
    <source>
        <dbReference type="ARBA" id="ARBA00022729"/>
    </source>
</evidence>